<dbReference type="GO" id="GO:0043161">
    <property type="term" value="P:proteasome-mediated ubiquitin-dependent protein catabolic process"/>
    <property type="evidence" value="ECO:0000318"/>
    <property type="project" value="GO_Central"/>
</dbReference>
<feature type="compositionally biased region" description="Polar residues" evidence="3">
    <location>
        <begin position="101"/>
        <end position="114"/>
    </location>
</feature>
<dbReference type="EnsemblMetazoa" id="HelroT190504">
    <property type="protein sequence ID" value="HelroP190504"/>
    <property type="gene ID" value="HelroG190504"/>
</dbReference>
<evidence type="ECO:0000256" key="2">
    <source>
        <dbReference type="ARBA" id="ARBA00022737"/>
    </source>
</evidence>
<protein>
    <recommendedName>
        <fullName evidence="8">BACK domain-containing protein</fullName>
    </recommendedName>
</protein>
<dbReference type="HOGENOM" id="CLU_450007_0_0_1"/>
<evidence type="ECO:0000256" key="3">
    <source>
        <dbReference type="SAM" id="MobiDB-lite"/>
    </source>
</evidence>
<evidence type="ECO:0000256" key="1">
    <source>
        <dbReference type="ARBA" id="ARBA00022441"/>
    </source>
</evidence>
<dbReference type="AlphaFoldDB" id="T1FS19"/>
<name>T1FS19_HELRO</name>
<dbReference type="Gene3D" id="2.120.10.80">
    <property type="entry name" value="Kelch-type beta propeller"/>
    <property type="match status" value="2"/>
</dbReference>
<keyword evidence="7" id="KW-1185">Reference proteome</keyword>
<dbReference type="InParanoid" id="T1FS19"/>
<reference evidence="7" key="1">
    <citation type="submission" date="2012-12" db="EMBL/GenBank/DDBJ databases">
        <authorList>
            <person name="Hellsten U."/>
            <person name="Grimwood J."/>
            <person name="Chapman J.A."/>
            <person name="Shapiro H."/>
            <person name="Aerts A."/>
            <person name="Otillar R.P."/>
            <person name="Terry A.Y."/>
            <person name="Boore J.L."/>
            <person name="Simakov O."/>
            <person name="Marletaz F."/>
            <person name="Cho S.-J."/>
            <person name="Edsinger-Gonzales E."/>
            <person name="Havlak P."/>
            <person name="Kuo D.-H."/>
            <person name="Larsson T."/>
            <person name="Lv J."/>
            <person name="Arendt D."/>
            <person name="Savage R."/>
            <person name="Osoegawa K."/>
            <person name="de Jong P."/>
            <person name="Lindberg D.R."/>
            <person name="Seaver E.C."/>
            <person name="Weisblat D.A."/>
            <person name="Putnam N.H."/>
            <person name="Grigoriev I.V."/>
            <person name="Rokhsar D.S."/>
        </authorList>
    </citation>
    <scope>NUCLEOTIDE SEQUENCE</scope>
</reference>
<dbReference type="STRING" id="6412.T1FS19"/>
<keyword evidence="2" id="KW-0677">Repeat</keyword>
<dbReference type="CTD" id="20211616"/>
<proteinExistence type="predicted"/>
<dbReference type="SUPFAM" id="SSF101898">
    <property type="entry name" value="NHL repeat"/>
    <property type="match status" value="1"/>
</dbReference>
<accession>T1FS19</accession>
<feature type="region of interest" description="Disordered" evidence="3">
    <location>
        <begin position="87"/>
        <end position="128"/>
    </location>
</feature>
<dbReference type="PRINTS" id="PR00501">
    <property type="entry name" value="KELCHREPEAT"/>
</dbReference>
<dbReference type="RefSeq" id="XP_009012557.1">
    <property type="nucleotide sequence ID" value="XM_009014309.1"/>
</dbReference>
<dbReference type="KEGG" id="hro:HELRODRAFT_190504"/>
<dbReference type="EMBL" id="AMQM01002972">
    <property type="status" value="NOT_ANNOTATED_CDS"/>
    <property type="molecule type" value="Genomic_DNA"/>
</dbReference>
<keyword evidence="4" id="KW-0732">Signal</keyword>
<dbReference type="EMBL" id="KB095959">
    <property type="protein sequence ID" value="ESO09464.1"/>
    <property type="molecule type" value="Genomic_DNA"/>
</dbReference>
<dbReference type="InterPro" id="IPR015915">
    <property type="entry name" value="Kelch-typ_b-propeller"/>
</dbReference>
<dbReference type="PANTHER" id="PTHR24412">
    <property type="entry name" value="KELCH PROTEIN"/>
    <property type="match status" value="1"/>
</dbReference>
<dbReference type="GO" id="GO:1990756">
    <property type="term" value="F:ubiquitin-like ligase-substrate adaptor activity"/>
    <property type="evidence" value="ECO:0000318"/>
    <property type="project" value="GO_Central"/>
</dbReference>
<gene>
    <name evidence="6" type="primary">20211616</name>
    <name evidence="5" type="ORF">HELRODRAFT_190504</name>
</gene>
<evidence type="ECO:0000313" key="5">
    <source>
        <dbReference type="EMBL" id="ESO09464.1"/>
    </source>
</evidence>
<evidence type="ECO:0000256" key="4">
    <source>
        <dbReference type="SAM" id="SignalP"/>
    </source>
</evidence>
<feature type="region of interest" description="Disordered" evidence="3">
    <location>
        <begin position="508"/>
        <end position="527"/>
    </location>
</feature>
<dbReference type="eggNOG" id="KOG4441">
    <property type="taxonomic scope" value="Eukaryota"/>
</dbReference>
<dbReference type="SMART" id="SM00612">
    <property type="entry name" value="Kelch"/>
    <property type="match status" value="6"/>
</dbReference>
<dbReference type="PANTHER" id="PTHR24412:SF396">
    <property type="entry name" value="INFLUENZA VIRUS NS1A-BINDING PROTEIN"/>
    <property type="match status" value="1"/>
</dbReference>
<dbReference type="Pfam" id="PF01344">
    <property type="entry name" value="Kelch_1"/>
    <property type="match status" value="2"/>
</dbReference>
<evidence type="ECO:0008006" key="8">
    <source>
        <dbReference type="Google" id="ProtNLM"/>
    </source>
</evidence>
<dbReference type="GO" id="GO:0031463">
    <property type="term" value="C:Cul3-RING ubiquitin ligase complex"/>
    <property type="evidence" value="ECO:0000318"/>
    <property type="project" value="GO_Central"/>
</dbReference>
<dbReference type="GeneID" id="20211616"/>
<dbReference type="Pfam" id="PF24681">
    <property type="entry name" value="Kelch_KLHDC2_KLHL20_DRC7"/>
    <property type="match status" value="1"/>
</dbReference>
<dbReference type="Proteomes" id="UP000015101">
    <property type="component" value="Unassembled WGS sequence"/>
</dbReference>
<dbReference type="SUPFAM" id="SSF117281">
    <property type="entry name" value="Kelch motif"/>
    <property type="match status" value="1"/>
</dbReference>
<sequence>MQYVLLMLALPFFDASGQVSPDFNLTEQPLCRLVVSWLLEQNIDKTSDEQLRFFLFLNPDNKLIDCSEELPDRKLNNSNIVKDYKKKCSKKPSLKDKRNSLQHQRQNSSSGTKSPQPPLHQSEDEDDVSTSMVASAVVADKSFICLAVLDQRLVSVSIKFQSDENVRKMSSGDDDNTTDEVIMTVDRNQPQCLMTHLSSMSTARCGFGVGVANGNIIAVGGYDRGECFNTAEIYSPITNLWCPIKPMSTLRGRFSASMLNGKLYACGGSNGTNELNSIEAYDVASDTWINVPDMAIRRSGAGVAVCGNKLFVVGGLCGSKTLSSCEMYDPAANKWTNVANLSTGRSQAAVCSYGETSIVALGGCDAWNFMNTCECYDPLTDTWSFLPSLVVARRGAGAAYFKGMLFVVGGSNEQTTLTSVEIFDPDNNCWFAGPSLGIPRSIMGVTVLEGNRLFVIGGFSGKNFLKSLECLSYDSDEFCSYLPAGSDIESIMRADSIRKFKFQNCMSSRSSHTSSTYSDSPKSPQLDDVANTVTRNINSDSEISSSCSLEDLNKDYHFNHHSTTSSAFGDNKMVNGTAAAAASSLAGDASLSNGGGCGEISGNHVDL</sequence>
<dbReference type="InterPro" id="IPR006652">
    <property type="entry name" value="Kelch_1"/>
</dbReference>
<reference evidence="5 7" key="2">
    <citation type="journal article" date="2013" name="Nature">
        <title>Insights into bilaterian evolution from three spiralian genomes.</title>
        <authorList>
            <person name="Simakov O."/>
            <person name="Marletaz F."/>
            <person name="Cho S.J."/>
            <person name="Edsinger-Gonzales E."/>
            <person name="Havlak P."/>
            <person name="Hellsten U."/>
            <person name="Kuo D.H."/>
            <person name="Larsson T."/>
            <person name="Lv J."/>
            <person name="Arendt D."/>
            <person name="Savage R."/>
            <person name="Osoegawa K."/>
            <person name="de Jong P."/>
            <person name="Grimwood J."/>
            <person name="Chapman J.A."/>
            <person name="Shapiro H."/>
            <person name="Aerts A."/>
            <person name="Otillar R.P."/>
            <person name="Terry A.Y."/>
            <person name="Boore J.L."/>
            <person name="Grigoriev I.V."/>
            <person name="Lindberg D.R."/>
            <person name="Seaver E.C."/>
            <person name="Weisblat D.A."/>
            <person name="Putnam N.H."/>
            <person name="Rokhsar D.S."/>
        </authorList>
    </citation>
    <scope>NUCLEOTIDE SEQUENCE</scope>
</reference>
<feature type="compositionally biased region" description="Low complexity" evidence="3">
    <location>
        <begin position="508"/>
        <end position="523"/>
    </location>
</feature>
<evidence type="ECO:0000313" key="7">
    <source>
        <dbReference type="Proteomes" id="UP000015101"/>
    </source>
</evidence>
<organism evidence="6 7">
    <name type="scientific">Helobdella robusta</name>
    <name type="common">Californian leech</name>
    <dbReference type="NCBI Taxonomy" id="6412"/>
    <lineage>
        <taxon>Eukaryota</taxon>
        <taxon>Metazoa</taxon>
        <taxon>Spiralia</taxon>
        <taxon>Lophotrochozoa</taxon>
        <taxon>Annelida</taxon>
        <taxon>Clitellata</taxon>
        <taxon>Hirudinea</taxon>
        <taxon>Rhynchobdellida</taxon>
        <taxon>Glossiphoniidae</taxon>
        <taxon>Helobdella</taxon>
    </lineage>
</organism>
<dbReference type="GO" id="GO:0005737">
    <property type="term" value="C:cytoplasm"/>
    <property type="evidence" value="ECO:0000318"/>
    <property type="project" value="GO_Central"/>
</dbReference>
<feature type="signal peptide" evidence="4">
    <location>
        <begin position="1"/>
        <end position="17"/>
    </location>
</feature>
<reference evidence="6" key="3">
    <citation type="submission" date="2015-06" db="UniProtKB">
        <authorList>
            <consortium name="EnsemblMetazoa"/>
        </authorList>
    </citation>
    <scope>IDENTIFICATION</scope>
</reference>
<feature type="chain" id="PRO_5010980913" description="BACK domain-containing protein" evidence="4">
    <location>
        <begin position="18"/>
        <end position="607"/>
    </location>
</feature>
<keyword evidence="1" id="KW-0880">Kelch repeat</keyword>
<evidence type="ECO:0000313" key="6">
    <source>
        <dbReference type="EnsemblMetazoa" id="HelroP190504"/>
    </source>
</evidence>
<dbReference type="OrthoDB" id="45365at2759"/>